<dbReference type="AlphaFoldDB" id="A0A7S2WH50"/>
<gene>
    <name evidence="1" type="ORF">QSP1433_LOCUS9835</name>
</gene>
<proteinExistence type="predicted"/>
<reference evidence="1" key="1">
    <citation type="submission" date="2021-01" db="EMBL/GenBank/DDBJ databases">
        <authorList>
            <person name="Corre E."/>
            <person name="Pelletier E."/>
            <person name="Niang G."/>
            <person name="Scheremetjew M."/>
            <person name="Finn R."/>
            <person name="Kale V."/>
            <person name="Holt S."/>
            <person name="Cochrane G."/>
            <person name="Meng A."/>
            <person name="Brown T."/>
            <person name="Cohen L."/>
        </authorList>
    </citation>
    <scope>NUCLEOTIDE SEQUENCE</scope>
    <source>
        <strain evidence="1">NY070348D</strain>
    </source>
</reference>
<accession>A0A7S2WH50</accession>
<sequence length="275" mass="31481">MPELAYDVFSPRRPTHFNFDDVALRSKHNRLPFLDDYADGEELAQRMIRVPTPKNGGPANDRELYEWLSELNHDGYVFFEETEQVVPTSRVMPLIDPKSPRVCLTNIFTGVKRERQPPIIDVNDAPILQHPRKLSKSGSEGQKKAITAMEVFLSFVRTVQTNLGPQIDCRGVFSRACFERWLETRQNVPSKPEECFRKSILAHITCSDGGSCPFPAPIETALLEILRETGSVWECFRGRFDQRGRPVKIGIKGLRCQGFHERESIKTRALQHEML</sequence>
<dbReference type="EMBL" id="HBHK01015634">
    <property type="protein sequence ID" value="CAD9688309.1"/>
    <property type="molecule type" value="Transcribed_RNA"/>
</dbReference>
<organism evidence="1">
    <name type="scientific">Mucochytrium quahogii</name>
    <dbReference type="NCBI Taxonomy" id="96639"/>
    <lineage>
        <taxon>Eukaryota</taxon>
        <taxon>Sar</taxon>
        <taxon>Stramenopiles</taxon>
        <taxon>Bigyra</taxon>
        <taxon>Labyrinthulomycetes</taxon>
        <taxon>Thraustochytrida</taxon>
        <taxon>Thraustochytriidae</taxon>
        <taxon>Mucochytrium</taxon>
    </lineage>
</organism>
<name>A0A7S2WH50_9STRA</name>
<evidence type="ECO:0000313" key="1">
    <source>
        <dbReference type="EMBL" id="CAD9688309.1"/>
    </source>
</evidence>
<protein>
    <submittedName>
        <fullName evidence="1">Uncharacterized protein</fullName>
    </submittedName>
</protein>